<comment type="caution">
    <text evidence="2">The sequence shown here is derived from an EMBL/GenBank/DDBJ whole genome shotgun (WGS) entry which is preliminary data.</text>
</comment>
<dbReference type="RefSeq" id="WP_163043813.1">
    <property type="nucleotide sequence ID" value="NZ_JAAAMJ010000006.1"/>
</dbReference>
<accession>A0A6L9MHB8</accession>
<sequence>MARQSKKLVKEAGDLGIEVDGRWGDETIQEAIDAKRAELAALEKKEGLSDGVLQDAGPDAGGQPEEGAAGSGQAENAGGKPAADAAEVSDAAATAGAGADHGEAGKPAAENGSSDGDPTGAAAQDVTGEASGSDELDDVEPTAVKGPPPVGVSAEEWAELIADPMQTLVDALELATGAPSAAYDAGTAVYEALTPAIEPGGDRWFCDEDTAALDAHVALILVVVPFVRTWPEAPTEALYGHTAKGAPALALATAWPDLSPAARAAWETFRDVLIKVDAMQRREASALARLIEAPRRRFSVAADETTLEAVDGPEDLSELGRMMAARS</sequence>
<name>A0A6L9MHB8_9HYPH</name>
<evidence type="ECO:0000313" key="3">
    <source>
        <dbReference type="Proteomes" id="UP000476332"/>
    </source>
</evidence>
<dbReference type="AlphaFoldDB" id="A0A6L9MHB8"/>
<proteinExistence type="predicted"/>
<evidence type="ECO:0000256" key="1">
    <source>
        <dbReference type="SAM" id="MobiDB-lite"/>
    </source>
</evidence>
<reference evidence="2 3" key="1">
    <citation type="submission" date="2020-01" db="EMBL/GenBank/DDBJ databases">
        <title>Genomes of bacteria type strains.</title>
        <authorList>
            <person name="Chen J."/>
            <person name="Zhu S."/>
            <person name="Chen J."/>
        </authorList>
    </citation>
    <scope>NUCLEOTIDE SEQUENCE [LARGE SCALE GENOMIC DNA]</scope>
    <source>
        <strain evidence="2 3">KCTC 52919</strain>
    </source>
</reference>
<evidence type="ECO:0000313" key="2">
    <source>
        <dbReference type="EMBL" id="NDV87056.1"/>
    </source>
</evidence>
<keyword evidence="3" id="KW-1185">Reference proteome</keyword>
<organism evidence="2 3">
    <name type="scientific">Aurantimonas aggregata</name>
    <dbReference type="NCBI Taxonomy" id="2047720"/>
    <lineage>
        <taxon>Bacteria</taxon>
        <taxon>Pseudomonadati</taxon>
        <taxon>Pseudomonadota</taxon>
        <taxon>Alphaproteobacteria</taxon>
        <taxon>Hyphomicrobiales</taxon>
        <taxon>Aurantimonadaceae</taxon>
        <taxon>Aurantimonas</taxon>
    </lineage>
</organism>
<protein>
    <submittedName>
        <fullName evidence="2">Uncharacterized protein</fullName>
    </submittedName>
</protein>
<dbReference type="Proteomes" id="UP000476332">
    <property type="component" value="Unassembled WGS sequence"/>
</dbReference>
<gene>
    <name evidence="2" type="ORF">GTW51_10115</name>
</gene>
<dbReference type="EMBL" id="JAAAMJ010000006">
    <property type="protein sequence ID" value="NDV87056.1"/>
    <property type="molecule type" value="Genomic_DNA"/>
</dbReference>
<feature type="region of interest" description="Disordered" evidence="1">
    <location>
        <begin position="48"/>
        <end position="151"/>
    </location>
</feature>
<feature type="compositionally biased region" description="Low complexity" evidence="1">
    <location>
        <begin position="82"/>
        <end position="98"/>
    </location>
</feature>